<dbReference type="Pfam" id="PF02086">
    <property type="entry name" value="MethyltransfD12"/>
    <property type="match status" value="1"/>
</dbReference>
<name>A0ABU3CBH9_9FLAO</name>
<evidence type="ECO:0000256" key="3">
    <source>
        <dbReference type="ARBA" id="ARBA00022691"/>
    </source>
</evidence>
<dbReference type="InterPro" id="IPR029063">
    <property type="entry name" value="SAM-dependent_MTases_sf"/>
</dbReference>
<organism evidence="4 5">
    <name type="scientific">Autumnicola tepida</name>
    <dbReference type="NCBI Taxonomy" id="3075595"/>
    <lineage>
        <taxon>Bacteria</taxon>
        <taxon>Pseudomonadati</taxon>
        <taxon>Bacteroidota</taxon>
        <taxon>Flavobacteriia</taxon>
        <taxon>Flavobacteriales</taxon>
        <taxon>Flavobacteriaceae</taxon>
        <taxon>Autumnicola</taxon>
    </lineage>
</organism>
<keyword evidence="1 4" id="KW-0489">Methyltransferase</keyword>
<dbReference type="EMBL" id="JAVRHQ010000015">
    <property type="protein sequence ID" value="MDT0643702.1"/>
    <property type="molecule type" value="Genomic_DNA"/>
</dbReference>
<gene>
    <name evidence="4" type="ORF">RM553_12740</name>
</gene>
<dbReference type="SUPFAM" id="SSF53335">
    <property type="entry name" value="S-adenosyl-L-methionine-dependent methyltransferases"/>
    <property type="match status" value="1"/>
</dbReference>
<protein>
    <submittedName>
        <fullName evidence="4">DNA adenine methylase</fullName>
    </submittedName>
</protein>
<comment type="caution">
    <text evidence="4">The sequence shown here is derived from an EMBL/GenBank/DDBJ whole genome shotgun (WGS) entry which is preliminary data.</text>
</comment>
<dbReference type="Gene3D" id="3.40.50.150">
    <property type="entry name" value="Vaccinia Virus protein VP39"/>
    <property type="match status" value="1"/>
</dbReference>
<keyword evidence="5" id="KW-1185">Reference proteome</keyword>
<dbReference type="InterPro" id="IPR012327">
    <property type="entry name" value="MeTrfase_D12"/>
</dbReference>
<sequence length="243" mass="28788">MKPEKGIAKRYFGGKGASGAVQKIINCIRPHDTFIEPFLGNGYVSRTIKKPARMIGNDLSKEVYRKWKKLNHDWLELYNLDAVELLQRLKFEELGKTVIYLDPPYPLDSRKNSQLVYDHEMTDSDHRILLHLIKSPRFRNIDILISTYPNSIYEDYLKNWSKIEFQVKTSQGMATEVLYYNYSDLSLLHDYRFAGDNYRERLRIKRKAKRWVNRLEQMPDYEKQAIFEEILKLPDFSGIVTKV</sequence>
<accession>A0ABU3CBH9</accession>
<evidence type="ECO:0000256" key="2">
    <source>
        <dbReference type="ARBA" id="ARBA00022679"/>
    </source>
</evidence>
<dbReference type="GO" id="GO:0008168">
    <property type="term" value="F:methyltransferase activity"/>
    <property type="evidence" value="ECO:0007669"/>
    <property type="project" value="UniProtKB-KW"/>
</dbReference>
<keyword evidence="3" id="KW-0949">S-adenosyl-L-methionine</keyword>
<keyword evidence="2" id="KW-0808">Transferase</keyword>
<evidence type="ECO:0000313" key="4">
    <source>
        <dbReference type="EMBL" id="MDT0643702.1"/>
    </source>
</evidence>
<reference evidence="4 5" key="1">
    <citation type="submission" date="2023-09" db="EMBL/GenBank/DDBJ databases">
        <authorList>
            <person name="Rey-Velasco X."/>
        </authorList>
    </citation>
    <scope>NUCLEOTIDE SEQUENCE [LARGE SCALE GENOMIC DNA]</scope>
    <source>
        <strain evidence="4 5">F363</strain>
    </source>
</reference>
<dbReference type="RefSeq" id="WP_311535320.1">
    <property type="nucleotide sequence ID" value="NZ_JAVRHQ010000015.1"/>
</dbReference>
<evidence type="ECO:0000313" key="5">
    <source>
        <dbReference type="Proteomes" id="UP001262889"/>
    </source>
</evidence>
<dbReference type="GO" id="GO:0032259">
    <property type="term" value="P:methylation"/>
    <property type="evidence" value="ECO:0007669"/>
    <property type="project" value="UniProtKB-KW"/>
</dbReference>
<proteinExistence type="predicted"/>
<dbReference type="PANTHER" id="PTHR30481">
    <property type="entry name" value="DNA ADENINE METHYLASE"/>
    <property type="match status" value="1"/>
</dbReference>
<dbReference type="Proteomes" id="UP001262889">
    <property type="component" value="Unassembled WGS sequence"/>
</dbReference>
<evidence type="ECO:0000256" key="1">
    <source>
        <dbReference type="ARBA" id="ARBA00022603"/>
    </source>
</evidence>